<dbReference type="GO" id="GO:0005737">
    <property type="term" value="C:cytoplasm"/>
    <property type="evidence" value="ECO:0007669"/>
    <property type="project" value="TreeGrafter"/>
</dbReference>
<dbReference type="SUPFAM" id="SSF51905">
    <property type="entry name" value="FAD/NAD(P)-binding domain"/>
    <property type="match status" value="1"/>
</dbReference>
<keyword evidence="4" id="KW-1185">Reference proteome</keyword>
<dbReference type="PANTHER" id="PTHR13847:SF275">
    <property type="entry name" value="GAMMA-GLUTAMYLPUTRESCINE OXIDOREDUCTASE"/>
    <property type="match status" value="1"/>
</dbReference>
<sequence length="424" mass="44091">MTGPSLWQDSAEERFAAAPLAGDLDVDLAVIGGGFTGCSAALAAARRGASVALCEAQSIGFGGSGRNVGLVNAGLWLPPDSIAEVMGEEAGHRLTAALGAAPDRVFDTIKAENIACEPVRAGTLHLAHSAGAVSDLAERARQGNRHGAPIRLLDAEETAERVGSPVYHGALFDPRAGTVQPLAYCAGLARAARDHGAQLFEHTPATGVARREGQWEVQTPGGQVRARRLLVATNAYHQGLSGAVRPRFTTVHFSQFATAPLSAAQRARILPGGEGCWDTGLIMSSVRMDRAGRLIVGGMGNVTGPGRAVHAAWAGRLLRRLFPDLGPVGFGHAWQGRIAMTADHVPKIVGFGPGAYAVFGYSGRGIAPGTVFGMAVAEALLDDSPEGLPVAPVDRHGEVLTGLRSAWVEFGATLVHAMADRGRR</sequence>
<feature type="domain" description="FAD dependent oxidoreductase" evidence="2">
    <location>
        <begin position="27"/>
        <end position="378"/>
    </location>
</feature>
<organism evidence="3 4">
    <name type="scientific">Pseudoponticoccus marisrubri</name>
    <dbReference type="NCBI Taxonomy" id="1685382"/>
    <lineage>
        <taxon>Bacteria</taxon>
        <taxon>Pseudomonadati</taxon>
        <taxon>Pseudomonadota</taxon>
        <taxon>Alphaproteobacteria</taxon>
        <taxon>Rhodobacterales</taxon>
        <taxon>Roseobacteraceae</taxon>
        <taxon>Pseudoponticoccus</taxon>
    </lineage>
</organism>
<name>A0A0W7WL18_9RHOB</name>
<keyword evidence="1" id="KW-0560">Oxidoreductase</keyword>
<dbReference type="PANTHER" id="PTHR13847">
    <property type="entry name" value="SARCOSINE DEHYDROGENASE-RELATED"/>
    <property type="match status" value="1"/>
</dbReference>
<dbReference type="RefSeq" id="WP_058861939.1">
    <property type="nucleotide sequence ID" value="NZ_LPXO01000004.1"/>
</dbReference>
<dbReference type="InterPro" id="IPR036188">
    <property type="entry name" value="FAD/NAD-bd_sf"/>
</dbReference>
<dbReference type="Gene3D" id="3.30.9.10">
    <property type="entry name" value="D-Amino Acid Oxidase, subunit A, domain 2"/>
    <property type="match status" value="1"/>
</dbReference>
<evidence type="ECO:0000259" key="2">
    <source>
        <dbReference type="Pfam" id="PF01266"/>
    </source>
</evidence>
<accession>A0A0W7WL18</accession>
<dbReference type="EMBL" id="LPXO01000004">
    <property type="protein sequence ID" value="KUF11275.1"/>
    <property type="molecule type" value="Genomic_DNA"/>
</dbReference>
<dbReference type="Pfam" id="PF01266">
    <property type="entry name" value="DAO"/>
    <property type="match status" value="1"/>
</dbReference>
<evidence type="ECO:0000256" key="1">
    <source>
        <dbReference type="ARBA" id="ARBA00023002"/>
    </source>
</evidence>
<dbReference type="Gene3D" id="3.50.50.60">
    <property type="entry name" value="FAD/NAD(P)-binding domain"/>
    <property type="match status" value="1"/>
</dbReference>
<dbReference type="OrthoDB" id="9806601at2"/>
<gene>
    <name evidence="3" type="ORF">AVJ23_09535</name>
</gene>
<dbReference type="PRINTS" id="PR00411">
    <property type="entry name" value="PNDRDTASEI"/>
</dbReference>
<proteinExistence type="predicted"/>
<reference evidence="3 4" key="1">
    <citation type="submission" date="2015-12" db="EMBL/GenBank/DDBJ databases">
        <authorList>
            <person name="Shamseldin A."/>
            <person name="Moawad H."/>
            <person name="Abd El-Rahim W.M."/>
            <person name="Sadowsky M.J."/>
        </authorList>
    </citation>
    <scope>NUCLEOTIDE SEQUENCE [LARGE SCALE GENOMIC DNA]</scope>
    <source>
        <strain evidence="3 4">SJ5A-1</strain>
    </source>
</reference>
<dbReference type="AlphaFoldDB" id="A0A0W7WL18"/>
<evidence type="ECO:0000313" key="4">
    <source>
        <dbReference type="Proteomes" id="UP000054396"/>
    </source>
</evidence>
<evidence type="ECO:0000313" key="3">
    <source>
        <dbReference type="EMBL" id="KUF11275.1"/>
    </source>
</evidence>
<comment type="caution">
    <text evidence="3">The sequence shown here is derived from an EMBL/GenBank/DDBJ whole genome shotgun (WGS) entry which is preliminary data.</text>
</comment>
<dbReference type="InterPro" id="IPR006076">
    <property type="entry name" value="FAD-dep_OxRdtase"/>
</dbReference>
<dbReference type="Proteomes" id="UP000054396">
    <property type="component" value="Unassembled WGS sequence"/>
</dbReference>
<protein>
    <submittedName>
        <fullName evidence="3">Oxidoreductase</fullName>
    </submittedName>
</protein>
<dbReference type="STRING" id="1685382.AVJ23_09535"/>
<dbReference type="GO" id="GO:0016491">
    <property type="term" value="F:oxidoreductase activity"/>
    <property type="evidence" value="ECO:0007669"/>
    <property type="project" value="UniProtKB-KW"/>
</dbReference>